<dbReference type="PDB" id="8GYM">
    <property type="method" value="EM"/>
    <property type="resolution" value="2.96 A"/>
    <property type="chains" value="2N/2n=1-62"/>
</dbReference>
<dbReference type="EMDB" id="EMD-15866"/>
<keyword evidence="1" id="KW-1133">Transmembrane helix</keyword>
<keyword evidence="1 2" id="KW-0812">Transmembrane</keyword>
<dbReference type="AlphaFoldDB" id="W7XF00"/>
<keyword evidence="1" id="KW-0472">Membrane</keyword>
<reference evidence="3" key="1">
    <citation type="journal article" date="2006" name="PLoS Biol.">
        <title>Macronuclear genome sequence of the ciliate Tetrahymena thermophila, a model eukaryote.</title>
        <authorList>
            <person name="Eisen J.A."/>
            <person name="Coyne R.S."/>
            <person name="Wu M."/>
            <person name="Wu D."/>
            <person name="Thiagarajan M."/>
            <person name="Wortman J.R."/>
            <person name="Badger J.H."/>
            <person name="Ren Q."/>
            <person name="Amedeo P."/>
            <person name="Jones K.M."/>
            <person name="Tallon L.J."/>
            <person name="Delcher A.L."/>
            <person name="Salzberg S.L."/>
            <person name="Silva J.C."/>
            <person name="Haas B.J."/>
            <person name="Majoros W.H."/>
            <person name="Farzad M."/>
            <person name="Carlton J.M."/>
            <person name="Smith R.K. Jr."/>
            <person name="Garg J."/>
            <person name="Pearlman R.E."/>
            <person name="Karrer K.M."/>
            <person name="Sun L."/>
            <person name="Manning G."/>
            <person name="Elde N.C."/>
            <person name="Turkewitz A.P."/>
            <person name="Asai D.J."/>
            <person name="Wilkes D.E."/>
            <person name="Wang Y."/>
            <person name="Cai H."/>
            <person name="Collins K."/>
            <person name="Stewart B.A."/>
            <person name="Lee S.R."/>
            <person name="Wilamowska K."/>
            <person name="Weinberg Z."/>
            <person name="Ruzzo W.L."/>
            <person name="Wloga D."/>
            <person name="Gaertig J."/>
            <person name="Frankel J."/>
            <person name="Tsao C.-C."/>
            <person name="Gorovsky M.A."/>
            <person name="Keeling P.J."/>
            <person name="Waller R.F."/>
            <person name="Patron N.J."/>
            <person name="Cherry J.M."/>
            <person name="Stover N.A."/>
            <person name="Krieger C.J."/>
            <person name="del Toro C."/>
            <person name="Ryder H.F."/>
            <person name="Williamson S.C."/>
            <person name="Barbeau R.A."/>
            <person name="Hamilton E.P."/>
            <person name="Orias E."/>
        </authorList>
    </citation>
    <scope>NUCLEOTIDE SEQUENCE [LARGE SCALE GENOMIC DNA]</scope>
    <source>
        <strain evidence="3">SB210</strain>
    </source>
</reference>
<dbReference type="InParanoid" id="W7XF00"/>
<dbReference type="PDB" id="8GZU">
    <property type="method" value="EM"/>
    <property type="resolution" value="4.18 A"/>
    <property type="chains" value="2N/2n=1-62"/>
</dbReference>
<dbReference type="PDB" id="8BQS">
    <property type="method" value="EM"/>
    <property type="resolution" value="2.90 A"/>
    <property type="chains" value="CN=1-62"/>
</dbReference>
<organism evidence="2 3">
    <name type="scientific">Tetrahymena thermophila (strain SB210)</name>
    <dbReference type="NCBI Taxonomy" id="312017"/>
    <lineage>
        <taxon>Eukaryota</taxon>
        <taxon>Sar</taxon>
        <taxon>Alveolata</taxon>
        <taxon>Ciliophora</taxon>
        <taxon>Intramacronucleata</taxon>
        <taxon>Oligohymenophorea</taxon>
        <taxon>Hymenostomatida</taxon>
        <taxon>Tetrahymenina</taxon>
        <taxon>Tetrahymenidae</taxon>
        <taxon>Tetrahymena</taxon>
    </lineage>
</organism>
<dbReference type="EMDB" id="EMD-34373"/>
<keyword evidence="3" id="KW-1185">Reference proteome</keyword>
<dbReference type="RefSeq" id="XP_012652132.1">
    <property type="nucleotide sequence ID" value="XM_012796678.1"/>
</dbReference>
<evidence type="ECO:0007829" key="4">
    <source>
        <dbReference type="PDB" id="8B6G"/>
    </source>
</evidence>
<protein>
    <submittedName>
        <fullName evidence="2">Transmembrane protein, putative</fullName>
    </submittedName>
</protein>
<accession>W7XF00</accession>
<evidence type="ECO:0000256" key="1">
    <source>
        <dbReference type="SAM" id="Phobius"/>
    </source>
</evidence>
<dbReference type="EMDB" id="EMD-16184"/>
<dbReference type="EMBL" id="GG662762">
    <property type="protein sequence ID" value="EWS75343.1"/>
    <property type="molecule type" value="Genomic_DNA"/>
</dbReference>
<proteinExistence type="evidence at protein level"/>
<evidence type="ECO:0007829" key="6">
    <source>
        <dbReference type="PDB" id="8GYM"/>
    </source>
</evidence>
<evidence type="ECO:0007829" key="5">
    <source>
        <dbReference type="PDB" id="8BQS"/>
    </source>
</evidence>
<evidence type="ECO:0000313" key="2">
    <source>
        <dbReference type="EMBL" id="EWS75343.1"/>
    </source>
</evidence>
<gene>
    <name evidence="2" type="ORF">TTHERM_001034353</name>
</gene>
<reference evidence="6 7" key="2">
    <citation type="journal article" date="2023" name="Nat. Commun.">
        <title>Structures of Tetrahymena thermophila respiratory megacomplexes on the tubular mitochondrial cristae.</title>
        <authorList>
            <person name="Han F."/>
            <person name="Hu Y."/>
            <person name="Wu M."/>
            <person name="He Z."/>
            <person name="Tian H."/>
            <person name="Zhou L."/>
        </authorList>
    </citation>
    <scope>STRUCTURE BY ELECTRON MICROSCOPY (2.96 ANGSTROMS)</scope>
</reference>
<sequence length="62" mass="7238">MRRIFWNFKTAFVGLPMFSLAPKNILVYPIVVGVPLYTFIVLQNSVRGFAYFDEYDSDVKEN</sequence>
<reference evidence="4 5" key="3">
    <citation type="journal article" date="2023" name="Nature">
        <title>Structural basis of mitochondrial membrane bending by the I-II-III&lt;sub&gt;2&lt;/sub&gt;-IV&lt;sub&gt;2&lt;/sub&gt; supercomplex.</title>
        <authorList>
            <person name="Muhleip A."/>
            <person name="Flygaard R.K."/>
            <person name="Baradaran R."/>
            <person name="Haapanen O."/>
            <person name="Gruhl T."/>
            <person name="Tobiasson V."/>
            <person name="Marechal A."/>
            <person name="Sharma V."/>
            <person name="Amunts A."/>
        </authorList>
    </citation>
    <scope>STRUCTURE BY ELECTRON MICROSCOPY (3.00 ANGSTROMS)</scope>
</reference>
<evidence type="ECO:0000313" key="3">
    <source>
        <dbReference type="Proteomes" id="UP000009168"/>
    </source>
</evidence>
<dbReference type="KEGG" id="tet:TTHERM_001034353"/>
<name>W7XF00_TETTS</name>
<dbReference type="SMR" id="W7XF00"/>
<dbReference type="EMDB" id="EMD-34403"/>
<dbReference type="Proteomes" id="UP000009168">
    <property type="component" value="Unassembled WGS sequence"/>
</dbReference>
<keyword evidence="4 5" id="KW-0002">3D-structure</keyword>
<evidence type="ECO:0007829" key="7">
    <source>
        <dbReference type="PDB" id="8GZU"/>
    </source>
</evidence>
<dbReference type="GeneID" id="24441487"/>
<dbReference type="PDB" id="8B6G">
    <property type="method" value="EM"/>
    <property type="resolution" value="3.00 A"/>
    <property type="chains" value="CN=1-62"/>
</dbReference>
<feature type="transmembrane region" description="Helical" evidence="1">
    <location>
        <begin position="25"/>
        <end position="42"/>
    </location>
</feature>